<evidence type="ECO:0000313" key="3">
    <source>
        <dbReference type="Proteomes" id="UP000419144"/>
    </source>
</evidence>
<keyword evidence="1" id="KW-0812">Transmembrane</keyword>
<feature type="transmembrane region" description="Helical" evidence="1">
    <location>
        <begin position="85"/>
        <end position="105"/>
    </location>
</feature>
<protein>
    <submittedName>
        <fullName evidence="2">Amastin-like protein</fullName>
    </submittedName>
</protein>
<feature type="transmembrane region" description="Helical" evidence="1">
    <location>
        <begin position="112"/>
        <end position="133"/>
    </location>
</feature>
<feature type="transmembrane region" description="Helical" evidence="1">
    <location>
        <begin position="12"/>
        <end position="30"/>
    </location>
</feature>
<keyword evidence="1" id="KW-1133">Transmembrane helix</keyword>
<gene>
    <name evidence="2" type="ORF">LtaPh_3411200</name>
</gene>
<dbReference type="Proteomes" id="UP000419144">
    <property type="component" value="Unassembled WGS sequence"/>
</dbReference>
<dbReference type="InterPro" id="IPR009944">
    <property type="entry name" value="Amastin"/>
</dbReference>
<dbReference type="AlphaFoldDB" id="A0A640KRM8"/>
<accession>A0A640KRM8</accession>
<dbReference type="VEuPathDB" id="TriTrypDB:LtaPh_3411200"/>
<dbReference type="OrthoDB" id="264260at2759"/>
<evidence type="ECO:0000256" key="1">
    <source>
        <dbReference type="SAM" id="Phobius"/>
    </source>
</evidence>
<keyword evidence="3" id="KW-1185">Reference proteome</keyword>
<reference evidence="2" key="1">
    <citation type="submission" date="2019-11" db="EMBL/GenBank/DDBJ databases">
        <title>Leishmania tarentolae CDS.</title>
        <authorList>
            <person name="Goto Y."/>
            <person name="Yamagishi J."/>
        </authorList>
    </citation>
    <scope>NUCLEOTIDE SEQUENCE [LARGE SCALE GENOMIC DNA]</scope>
    <source>
        <strain evidence="2">Parrot Tar II</strain>
    </source>
</reference>
<sequence length="203" mass="22793">MRDSCCRFGMVIYFIVQFIAWALIISGGLVDQFRVQSVNVFSNNSCLTIWGFKESCLSGKWTVGTKDYWIGCPERQKRFIWAEGLSIAAIIVSALACVIGFVMLCCCRCLRWFCLLLNILTTVCGCAVTALMIDAYFNNHEGSIQKFNTSCYPLRKNGSVILPIGTTKPTTMASHYKYGVGFAIFTTGWCLCFINIFFLMMPC</sequence>
<comment type="caution">
    <text evidence="2">The sequence shown here is derived from an EMBL/GenBank/DDBJ whole genome shotgun (WGS) entry which is preliminary data.</text>
</comment>
<dbReference type="PANTHER" id="PTHR33297:SF4">
    <property type="entry name" value="AMASTIN"/>
    <property type="match status" value="1"/>
</dbReference>
<proteinExistence type="predicted"/>
<dbReference type="Pfam" id="PF07344">
    <property type="entry name" value="Amastin"/>
    <property type="match status" value="1"/>
</dbReference>
<keyword evidence="1" id="KW-0472">Membrane</keyword>
<feature type="transmembrane region" description="Helical" evidence="1">
    <location>
        <begin position="178"/>
        <end position="200"/>
    </location>
</feature>
<name>A0A640KRM8_LEITA</name>
<organism evidence="2 3">
    <name type="scientific">Leishmania tarentolae</name>
    <name type="common">Sauroleishmania tarentolae</name>
    <dbReference type="NCBI Taxonomy" id="5689"/>
    <lineage>
        <taxon>Eukaryota</taxon>
        <taxon>Discoba</taxon>
        <taxon>Euglenozoa</taxon>
        <taxon>Kinetoplastea</taxon>
        <taxon>Metakinetoplastina</taxon>
        <taxon>Trypanosomatida</taxon>
        <taxon>Trypanosomatidae</taxon>
        <taxon>Leishmaniinae</taxon>
        <taxon>Leishmania</taxon>
        <taxon>lizard Leishmania</taxon>
    </lineage>
</organism>
<dbReference type="PANTHER" id="PTHR33297">
    <property type="entry name" value="AMASTIN-LIKE SURFACE PROTEIN-LIKE PROTEIN-RELATED"/>
    <property type="match status" value="1"/>
</dbReference>
<dbReference type="EMBL" id="BLBS01000054">
    <property type="protein sequence ID" value="GET92192.1"/>
    <property type="molecule type" value="Genomic_DNA"/>
</dbReference>
<evidence type="ECO:0000313" key="2">
    <source>
        <dbReference type="EMBL" id="GET92192.1"/>
    </source>
</evidence>